<evidence type="ECO:0000313" key="3">
    <source>
        <dbReference type="Proteomes" id="UP001212841"/>
    </source>
</evidence>
<proteinExistence type="predicted"/>
<gene>
    <name evidence="2" type="ORF">HK097_011087</name>
</gene>
<dbReference type="Gene3D" id="3.90.550.10">
    <property type="entry name" value="Spore Coat Polysaccharide Biosynthesis Protein SpsA, Chain A"/>
    <property type="match status" value="1"/>
</dbReference>
<evidence type="ECO:0000256" key="1">
    <source>
        <dbReference type="SAM" id="Phobius"/>
    </source>
</evidence>
<sequence length="293" mass="32687">MISLPLNPAAIPANIPRTTKLRFIIALCVCALLFSAHLVVNQRYPVPDVQTALPKQRFAYVTYVTSEEYVCTTLVMFDSLLAAGKRKDVDLVALVTQGISVNSTARIEGLGARIVKVDVIRTLRGDETWKESLTKMFAFKLIEYERIILMDADGIILKPLDFLFDLPPYFLYAPRAYWLSDVTLTSILYVIQTSEALYTTQYDILKAAEAISKPVYDMDIANEAFAKTAALLPNGIAILNGDFKRSPSVKAPSHLFWNVSRLAEEVKYVHWSESPMGNLGVDQKASFIAIAQL</sequence>
<keyword evidence="1" id="KW-0812">Transmembrane</keyword>
<keyword evidence="3" id="KW-1185">Reference proteome</keyword>
<evidence type="ECO:0008006" key="4">
    <source>
        <dbReference type="Google" id="ProtNLM"/>
    </source>
</evidence>
<dbReference type="SUPFAM" id="SSF53448">
    <property type="entry name" value="Nucleotide-diphospho-sugar transferases"/>
    <property type="match status" value="1"/>
</dbReference>
<keyword evidence="1" id="KW-1133">Transmembrane helix</keyword>
<dbReference type="EMBL" id="JADGJD010000885">
    <property type="protein sequence ID" value="KAJ3047879.1"/>
    <property type="molecule type" value="Genomic_DNA"/>
</dbReference>
<organism evidence="2 3">
    <name type="scientific">Rhizophlyctis rosea</name>
    <dbReference type="NCBI Taxonomy" id="64517"/>
    <lineage>
        <taxon>Eukaryota</taxon>
        <taxon>Fungi</taxon>
        <taxon>Fungi incertae sedis</taxon>
        <taxon>Chytridiomycota</taxon>
        <taxon>Chytridiomycota incertae sedis</taxon>
        <taxon>Chytridiomycetes</taxon>
        <taxon>Rhizophlyctidales</taxon>
        <taxon>Rhizophlyctidaceae</taxon>
        <taxon>Rhizophlyctis</taxon>
    </lineage>
</organism>
<evidence type="ECO:0000313" key="2">
    <source>
        <dbReference type="EMBL" id="KAJ3047879.1"/>
    </source>
</evidence>
<feature type="transmembrane region" description="Helical" evidence="1">
    <location>
        <begin position="21"/>
        <end position="40"/>
    </location>
</feature>
<name>A0AAD5S8G9_9FUNG</name>
<dbReference type="InterPro" id="IPR029044">
    <property type="entry name" value="Nucleotide-diphossugar_trans"/>
</dbReference>
<protein>
    <recommendedName>
        <fullName evidence="4">Nucleotide-diphospho-sugar transferase</fullName>
    </recommendedName>
</protein>
<dbReference type="PANTHER" id="PTHR11183">
    <property type="entry name" value="GLYCOGENIN SUBFAMILY MEMBER"/>
    <property type="match status" value="1"/>
</dbReference>
<dbReference type="InterPro" id="IPR050587">
    <property type="entry name" value="GNT1/Glycosyltrans_8"/>
</dbReference>
<dbReference type="Proteomes" id="UP001212841">
    <property type="component" value="Unassembled WGS sequence"/>
</dbReference>
<reference evidence="2" key="1">
    <citation type="submission" date="2020-05" db="EMBL/GenBank/DDBJ databases">
        <title>Phylogenomic resolution of chytrid fungi.</title>
        <authorList>
            <person name="Stajich J.E."/>
            <person name="Amses K."/>
            <person name="Simmons R."/>
            <person name="Seto K."/>
            <person name="Myers J."/>
            <person name="Bonds A."/>
            <person name="Quandt C.A."/>
            <person name="Barry K."/>
            <person name="Liu P."/>
            <person name="Grigoriev I."/>
            <person name="Longcore J.E."/>
            <person name="James T.Y."/>
        </authorList>
    </citation>
    <scope>NUCLEOTIDE SEQUENCE</scope>
    <source>
        <strain evidence="2">JEL0318</strain>
    </source>
</reference>
<keyword evidence="1" id="KW-0472">Membrane</keyword>
<comment type="caution">
    <text evidence="2">The sequence shown here is derived from an EMBL/GenBank/DDBJ whole genome shotgun (WGS) entry which is preliminary data.</text>
</comment>
<dbReference type="AlphaFoldDB" id="A0AAD5S8G9"/>
<accession>A0AAD5S8G9</accession>